<dbReference type="GeneID" id="110201458"/>
<keyword evidence="2" id="KW-1185">Reference proteome</keyword>
<sequence length="282" mass="30795">MMPRGRAWTQQEISCLLTLIQDSGEVTLLMASTSRPNEALWQSISQGLGASGYGRSVAQCRSKWKALKQAFYSEWETSRQAGGPSSQPPPHYRTMKRLWKAAGRPVFGERRLPGSDTNLETGPRLCAKKESTQEPPALVPEIPVRPDLVPQGAREEPTHVSGLQGPGMVNLLQNMQELLVQILRTSRQQQALLESLAQDTVSHLHLLSDGLGQMGQTLQALLMHSPNWQSPRSLLMPTLAPTGPHPPALGLHSSHTSCVPVAPASPCLKEETILPPPRFAPL</sequence>
<evidence type="ECO:0000313" key="4">
    <source>
        <dbReference type="RefSeq" id="XP_020832762.1"/>
    </source>
</evidence>
<dbReference type="Gene3D" id="1.10.10.60">
    <property type="entry name" value="Homeodomain-like"/>
    <property type="match status" value="1"/>
</dbReference>
<organism evidence="2 5">
    <name type="scientific">Phascolarctos cinereus</name>
    <name type="common">Koala</name>
    <dbReference type="NCBI Taxonomy" id="38626"/>
    <lineage>
        <taxon>Eukaryota</taxon>
        <taxon>Metazoa</taxon>
        <taxon>Chordata</taxon>
        <taxon>Craniata</taxon>
        <taxon>Vertebrata</taxon>
        <taxon>Euteleostomi</taxon>
        <taxon>Mammalia</taxon>
        <taxon>Metatheria</taxon>
        <taxon>Diprotodontia</taxon>
        <taxon>Phascolarctidae</taxon>
        <taxon>Phascolarctos</taxon>
    </lineage>
</organism>
<proteinExistence type="predicted"/>
<dbReference type="Proteomes" id="UP000515140">
    <property type="component" value="Unplaced"/>
</dbReference>
<dbReference type="RefSeq" id="XP_020832761.1">
    <property type="nucleotide sequence ID" value="XM_020977102.1"/>
</dbReference>
<dbReference type="PROSITE" id="PS50090">
    <property type="entry name" value="MYB_LIKE"/>
    <property type="match status" value="1"/>
</dbReference>
<evidence type="ECO:0000313" key="2">
    <source>
        <dbReference type="Proteomes" id="UP000515140"/>
    </source>
</evidence>
<dbReference type="Pfam" id="PF13837">
    <property type="entry name" value="Myb_DNA-bind_4"/>
    <property type="match status" value="1"/>
</dbReference>
<feature type="domain" description="Myb-like" evidence="1">
    <location>
        <begin position="8"/>
        <end position="68"/>
    </location>
</feature>
<evidence type="ECO:0000313" key="7">
    <source>
        <dbReference type="RefSeq" id="XP_020832765.1"/>
    </source>
</evidence>
<dbReference type="RefSeq" id="XP_020832768.1">
    <property type="nucleotide sequence ID" value="XM_020977109.1"/>
</dbReference>
<protein>
    <submittedName>
        <fullName evidence="3 4">Uncharacterized protein LOC110201458 isoform X1</fullName>
    </submittedName>
</protein>
<dbReference type="RefSeq" id="XP_020832766.1">
    <property type="nucleotide sequence ID" value="XM_020977107.1"/>
</dbReference>
<accession>A0A6P5JH87</accession>
<evidence type="ECO:0000313" key="5">
    <source>
        <dbReference type="RefSeq" id="XP_020832763.1"/>
    </source>
</evidence>
<dbReference type="RefSeq" id="XP_020832764.1">
    <property type="nucleotide sequence ID" value="XM_020977105.1"/>
</dbReference>
<dbReference type="RefSeq" id="XP_020832769.1">
    <property type="nucleotide sequence ID" value="XM_020977110.1"/>
</dbReference>
<dbReference type="AlphaFoldDB" id="A0A6P5JH87"/>
<evidence type="ECO:0000259" key="1">
    <source>
        <dbReference type="PROSITE" id="PS50090"/>
    </source>
</evidence>
<dbReference type="InterPro" id="IPR044822">
    <property type="entry name" value="Myb_DNA-bind_4"/>
</dbReference>
<name>A0A6P5JH87_PHACI</name>
<evidence type="ECO:0000313" key="9">
    <source>
        <dbReference type="RefSeq" id="XP_020832768.1"/>
    </source>
</evidence>
<dbReference type="RefSeq" id="XP_020832765.1">
    <property type="nucleotide sequence ID" value="XM_020977106.1"/>
</dbReference>
<gene>
    <name evidence="3 4 5 6 7 8 9 10" type="primary">LOC110201458</name>
</gene>
<reference evidence="3 4" key="1">
    <citation type="submission" date="2025-04" db="UniProtKB">
        <authorList>
            <consortium name="RefSeq"/>
        </authorList>
    </citation>
    <scope>IDENTIFICATION</scope>
    <source>
        <tissue evidence="3 4">Spleen</tissue>
    </source>
</reference>
<dbReference type="KEGG" id="pcw:110201458"/>
<evidence type="ECO:0000313" key="8">
    <source>
        <dbReference type="RefSeq" id="XP_020832766.1"/>
    </source>
</evidence>
<dbReference type="RefSeq" id="XP_020832762.1">
    <property type="nucleotide sequence ID" value="XM_020977103.1"/>
</dbReference>
<dbReference type="SMART" id="SM00717">
    <property type="entry name" value="SANT"/>
    <property type="match status" value="1"/>
</dbReference>
<dbReference type="InterPro" id="IPR001005">
    <property type="entry name" value="SANT/Myb"/>
</dbReference>
<evidence type="ECO:0000313" key="6">
    <source>
        <dbReference type="RefSeq" id="XP_020832764.1"/>
    </source>
</evidence>
<evidence type="ECO:0000313" key="10">
    <source>
        <dbReference type="RefSeq" id="XP_020832769.1"/>
    </source>
</evidence>
<evidence type="ECO:0000313" key="3">
    <source>
        <dbReference type="RefSeq" id="XP_020832761.1"/>
    </source>
</evidence>
<dbReference type="RefSeq" id="XP_020832763.1">
    <property type="nucleotide sequence ID" value="XM_020977104.1"/>
</dbReference>